<gene>
    <name evidence="3" type="ORF">niasHT_009137</name>
</gene>
<comment type="caution">
    <text evidence="3">The sequence shown here is derived from an EMBL/GenBank/DDBJ whole genome shotgun (WGS) entry which is preliminary data.</text>
</comment>
<dbReference type="PRINTS" id="PR00348">
    <property type="entry name" value="UBIQUITIN"/>
</dbReference>
<evidence type="ECO:0000256" key="1">
    <source>
        <dbReference type="SAM" id="MobiDB-lite"/>
    </source>
</evidence>
<feature type="domain" description="Ubiquitin-like" evidence="2">
    <location>
        <begin position="172"/>
        <end position="248"/>
    </location>
</feature>
<sequence>MAMLKRFHSKSTEKAQVINGSDQTEGSTGPSAANQQQNVTEQYHQDLSKLELENTLLKAELKQTEMMDELNGLKKKVAKMEQQQKKEKAFIGQIQKLADEQKKCSDKYEELEKELARKYICIGQFAKLLTRIDEMQAQINGLKEMHQRMSTSSMPVEKQISEDPNSTNHSGMEILITNVLGWTITIKEVLPSTTIKLIMAKIKDIEGIPICQQRLIFEGEQLMDGHTLADYGIEHESIIHLVLRNCGSLFGMTTLCPDDVLSRRRFGRRRFGDDVSATTFWGAPTR</sequence>
<reference evidence="3 4" key="1">
    <citation type="submission" date="2024-10" db="EMBL/GenBank/DDBJ databases">
        <authorList>
            <person name="Kim D."/>
        </authorList>
    </citation>
    <scope>NUCLEOTIDE SEQUENCE [LARGE SCALE GENOMIC DNA]</scope>
    <source>
        <strain evidence="3">BH-2024</strain>
    </source>
</reference>
<accession>A0ABD2MBZ2</accession>
<dbReference type="Pfam" id="PF00240">
    <property type="entry name" value="ubiquitin"/>
    <property type="match status" value="1"/>
</dbReference>
<feature type="compositionally biased region" description="Polar residues" evidence="1">
    <location>
        <begin position="18"/>
        <end position="42"/>
    </location>
</feature>
<dbReference type="EMBL" id="JBICBT010000083">
    <property type="protein sequence ID" value="KAL3123894.1"/>
    <property type="molecule type" value="Genomic_DNA"/>
</dbReference>
<dbReference type="InterPro" id="IPR019956">
    <property type="entry name" value="Ubiquitin_dom"/>
</dbReference>
<dbReference type="PANTHER" id="PTHR10666">
    <property type="entry name" value="UBIQUITIN"/>
    <property type="match status" value="1"/>
</dbReference>
<dbReference type="InterPro" id="IPR000626">
    <property type="entry name" value="Ubiquitin-like_dom"/>
</dbReference>
<proteinExistence type="predicted"/>
<name>A0ABD2MBZ2_9BILA</name>
<feature type="region of interest" description="Disordered" evidence="1">
    <location>
        <begin position="1"/>
        <end position="44"/>
    </location>
</feature>
<dbReference type="InterPro" id="IPR029071">
    <property type="entry name" value="Ubiquitin-like_domsf"/>
</dbReference>
<dbReference type="AlphaFoldDB" id="A0ABD2MBZ2"/>
<dbReference type="PROSITE" id="PS50053">
    <property type="entry name" value="UBIQUITIN_2"/>
    <property type="match status" value="1"/>
</dbReference>
<organism evidence="3 4">
    <name type="scientific">Heterodera trifolii</name>
    <dbReference type="NCBI Taxonomy" id="157864"/>
    <lineage>
        <taxon>Eukaryota</taxon>
        <taxon>Metazoa</taxon>
        <taxon>Ecdysozoa</taxon>
        <taxon>Nematoda</taxon>
        <taxon>Chromadorea</taxon>
        <taxon>Rhabditida</taxon>
        <taxon>Tylenchina</taxon>
        <taxon>Tylenchomorpha</taxon>
        <taxon>Tylenchoidea</taxon>
        <taxon>Heteroderidae</taxon>
        <taxon>Heteroderinae</taxon>
        <taxon>Heterodera</taxon>
    </lineage>
</organism>
<evidence type="ECO:0000313" key="4">
    <source>
        <dbReference type="Proteomes" id="UP001620626"/>
    </source>
</evidence>
<dbReference type="Gene3D" id="3.10.20.90">
    <property type="entry name" value="Phosphatidylinositol 3-kinase Catalytic Subunit, Chain A, domain 1"/>
    <property type="match status" value="1"/>
</dbReference>
<dbReference type="Proteomes" id="UP001620626">
    <property type="component" value="Unassembled WGS sequence"/>
</dbReference>
<dbReference type="InterPro" id="IPR050158">
    <property type="entry name" value="Ubiquitin_ubiquitin-like"/>
</dbReference>
<protein>
    <recommendedName>
        <fullName evidence="2">Ubiquitin-like domain-containing protein</fullName>
    </recommendedName>
</protein>
<keyword evidence="4" id="KW-1185">Reference proteome</keyword>
<evidence type="ECO:0000313" key="3">
    <source>
        <dbReference type="EMBL" id="KAL3123894.1"/>
    </source>
</evidence>
<dbReference type="SUPFAM" id="SSF54236">
    <property type="entry name" value="Ubiquitin-like"/>
    <property type="match status" value="1"/>
</dbReference>
<dbReference type="SMART" id="SM00213">
    <property type="entry name" value="UBQ"/>
    <property type="match status" value="1"/>
</dbReference>
<evidence type="ECO:0000259" key="2">
    <source>
        <dbReference type="PROSITE" id="PS50053"/>
    </source>
</evidence>